<feature type="domain" description="Metallo-beta-lactamase" evidence="1">
    <location>
        <begin position="75"/>
        <end position="244"/>
    </location>
</feature>
<accession>A0A396S2L1</accession>
<dbReference type="InterPro" id="IPR001279">
    <property type="entry name" value="Metallo-B-lactamas"/>
</dbReference>
<sequence>MNYYICETCGVQYDKSKEEPQHCKICEDDRQYISENGQKWTTMEELTSLGQYHNQFTLEEEGLYSIKTSPTFAIGQAAYFLQEENFNMLWDCITYLDETTITLINELGGIDAIALSHPHYYSTQVEWAEVFDAPIYIHEDDREWVTRPSERIVFWSGETLELHQGLILHRVGGHFKGATVLEWKNGDHGNGVLLVGDSFQVADDQDWVSFMYSYPNFLPLPAETVQRIADQVKEIRFEKIYDAFLKGVEEKANQSVQKSAERHIKALKGELFDT</sequence>
<name>A0A396S2L1_9BACL</name>
<dbReference type="Proteomes" id="UP000265692">
    <property type="component" value="Unassembled WGS sequence"/>
</dbReference>
<dbReference type="OrthoDB" id="2373347at2"/>
<dbReference type="AlphaFoldDB" id="A0A396S2L1"/>
<keyword evidence="3" id="KW-1185">Reference proteome</keyword>
<evidence type="ECO:0000259" key="1">
    <source>
        <dbReference type="SMART" id="SM00849"/>
    </source>
</evidence>
<comment type="caution">
    <text evidence="2">The sequence shown here is derived from an EMBL/GenBank/DDBJ whole genome shotgun (WGS) entry which is preliminary data.</text>
</comment>
<evidence type="ECO:0000313" key="3">
    <source>
        <dbReference type="Proteomes" id="UP000265692"/>
    </source>
</evidence>
<evidence type="ECO:0000313" key="2">
    <source>
        <dbReference type="EMBL" id="RHW31157.1"/>
    </source>
</evidence>
<gene>
    <name evidence="2" type="ORF">D1B33_18000</name>
</gene>
<dbReference type="SMART" id="SM00849">
    <property type="entry name" value="Lactamase_B"/>
    <property type="match status" value="1"/>
</dbReference>
<dbReference type="PANTHER" id="PTHR36839">
    <property type="entry name" value="METALLO-BETA-LACTAMASE FAMILY PROTEIN (AFU_ORTHOLOGUE AFUA_5G12770)"/>
    <property type="match status" value="1"/>
</dbReference>
<reference evidence="2 3" key="1">
    <citation type="submission" date="2018-08" db="EMBL/GenBank/DDBJ databases">
        <title>Lysinibacillus sp. YLB-03 draft genome sequence.</title>
        <authorList>
            <person name="Yu L."/>
        </authorList>
    </citation>
    <scope>NUCLEOTIDE SEQUENCE [LARGE SCALE GENOMIC DNA]</scope>
    <source>
        <strain evidence="2 3">YLB-03</strain>
    </source>
</reference>
<dbReference type="PANTHER" id="PTHR36839:SF1">
    <property type="entry name" value="METALLO-BETA-LACTAMASE FAMILY PROTEIN (AFU_ORTHOLOGUE AFUA_5G12770)"/>
    <property type="match status" value="1"/>
</dbReference>
<dbReference type="RefSeq" id="WP_118877795.1">
    <property type="nucleotide sequence ID" value="NZ_QWEI01000018.1"/>
</dbReference>
<proteinExistence type="predicted"/>
<dbReference type="EMBL" id="QWEI01000018">
    <property type="protein sequence ID" value="RHW31157.1"/>
    <property type="molecule type" value="Genomic_DNA"/>
</dbReference>
<dbReference type="InterPro" id="IPR036866">
    <property type="entry name" value="RibonucZ/Hydroxyglut_hydro"/>
</dbReference>
<protein>
    <recommendedName>
        <fullName evidence="1">Metallo-beta-lactamase domain-containing protein</fullName>
    </recommendedName>
</protein>
<dbReference type="SUPFAM" id="SSF56281">
    <property type="entry name" value="Metallo-hydrolase/oxidoreductase"/>
    <property type="match status" value="1"/>
</dbReference>
<organism evidence="2 3">
    <name type="scientific">Ureibacillus yapensis</name>
    <dbReference type="NCBI Taxonomy" id="2304605"/>
    <lineage>
        <taxon>Bacteria</taxon>
        <taxon>Bacillati</taxon>
        <taxon>Bacillota</taxon>
        <taxon>Bacilli</taxon>
        <taxon>Bacillales</taxon>
        <taxon>Caryophanaceae</taxon>
        <taxon>Ureibacillus</taxon>
    </lineage>
</organism>
<dbReference type="Gene3D" id="3.60.15.10">
    <property type="entry name" value="Ribonuclease Z/Hydroxyacylglutathione hydrolase-like"/>
    <property type="match status" value="1"/>
</dbReference>